<dbReference type="AlphaFoldDB" id="A0A2U1K5F3"/>
<dbReference type="EMBL" id="QCZG01000011">
    <property type="protein sequence ID" value="PWA12188.1"/>
    <property type="molecule type" value="Genomic_DNA"/>
</dbReference>
<comment type="subcellular location">
    <subcellularLocation>
        <location evidence="1">Membrane</location>
        <topology evidence="1">Multi-pass membrane protein</topology>
    </subcellularLocation>
</comment>
<evidence type="ECO:0000256" key="4">
    <source>
        <dbReference type="ARBA" id="ARBA00023136"/>
    </source>
</evidence>
<keyword evidence="8" id="KW-1185">Reference proteome</keyword>
<dbReference type="Pfam" id="PF04893">
    <property type="entry name" value="Yip1"/>
    <property type="match status" value="1"/>
</dbReference>
<reference evidence="7 8" key="1">
    <citation type="submission" date="2018-04" db="EMBL/GenBank/DDBJ databases">
        <title>Camelliibacillus theae gen. nov., sp. nov., isolated from Pu'er tea.</title>
        <authorList>
            <person name="Niu L."/>
        </authorList>
    </citation>
    <scope>NUCLEOTIDE SEQUENCE [LARGE SCALE GENOMIC DNA]</scope>
    <source>
        <strain evidence="7 8">T8</strain>
    </source>
</reference>
<evidence type="ECO:0000313" key="7">
    <source>
        <dbReference type="EMBL" id="PWA12188.1"/>
    </source>
</evidence>
<evidence type="ECO:0000256" key="2">
    <source>
        <dbReference type="ARBA" id="ARBA00022692"/>
    </source>
</evidence>
<dbReference type="Proteomes" id="UP000245998">
    <property type="component" value="Unassembled WGS sequence"/>
</dbReference>
<proteinExistence type="predicted"/>
<name>A0A2U1K5F3_9BACI</name>
<evidence type="ECO:0000256" key="5">
    <source>
        <dbReference type="SAM" id="Phobius"/>
    </source>
</evidence>
<evidence type="ECO:0000256" key="1">
    <source>
        <dbReference type="ARBA" id="ARBA00004141"/>
    </source>
</evidence>
<evidence type="ECO:0000259" key="6">
    <source>
        <dbReference type="Pfam" id="PF04893"/>
    </source>
</evidence>
<evidence type="ECO:0000256" key="3">
    <source>
        <dbReference type="ARBA" id="ARBA00022989"/>
    </source>
</evidence>
<keyword evidence="2 5" id="KW-0812">Transmembrane</keyword>
<feature type="transmembrane region" description="Helical" evidence="5">
    <location>
        <begin position="158"/>
        <end position="179"/>
    </location>
</feature>
<dbReference type="RefSeq" id="WP_116554194.1">
    <property type="nucleotide sequence ID" value="NZ_QCZG01000011.1"/>
</dbReference>
<dbReference type="OrthoDB" id="2940219at2"/>
<gene>
    <name evidence="7" type="ORF">DCC39_07065</name>
</gene>
<accession>A0A2U1K5F3</accession>
<evidence type="ECO:0000313" key="8">
    <source>
        <dbReference type="Proteomes" id="UP000245998"/>
    </source>
</evidence>
<keyword evidence="3 5" id="KW-1133">Transmembrane helix</keyword>
<sequence>MSEETKIEKPSLFGMIWSPSEQFERIKQRPKIWGAMVVVTILTIIGMWLQTLGVDIPELDGMPEDQLAGIQVFTTITTIVMGLFIPIIGVLISSAIHLLIAKIARSEVSFKQLFSMNTYIMIISALSLLINGILMALVGGDPEKLLTSLGSIINVEGAMGGLFNSLEVFTIWEVILTAMGLHKVANFSKGLAWTIAIAFFVIAVIFSMIGTAFSGMAGV</sequence>
<dbReference type="GO" id="GO:0016020">
    <property type="term" value="C:membrane"/>
    <property type="evidence" value="ECO:0007669"/>
    <property type="project" value="UniProtKB-SubCell"/>
</dbReference>
<feature type="transmembrane region" description="Helical" evidence="5">
    <location>
        <begin position="119"/>
        <end position="138"/>
    </location>
</feature>
<protein>
    <submittedName>
        <fullName evidence="7">YIP1 family protein</fullName>
    </submittedName>
</protein>
<keyword evidence="4 5" id="KW-0472">Membrane</keyword>
<feature type="domain" description="Yip1" evidence="6">
    <location>
        <begin position="14"/>
        <end position="208"/>
    </location>
</feature>
<organism evidence="7 8">
    <name type="scientific">Pueribacillus theae</name>
    <dbReference type="NCBI Taxonomy" id="2171751"/>
    <lineage>
        <taxon>Bacteria</taxon>
        <taxon>Bacillati</taxon>
        <taxon>Bacillota</taxon>
        <taxon>Bacilli</taxon>
        <taxon>Bacillales</taxon>
        <taxon>Bacillaceae</taxon>
        <taxon>Pueribacillus</taxon>
    </lineage>
</organism>
<dbReference type="InterPro" id="IPR006977">
    <property type="entry name" value="Yip1_dom"/>
</dbReference>
<comment type="caution">
    <text evidence="7">The sequence shown here is derived from an EMBL/GenBank/DDBJ whole genome shotgun (WGS) entry which is preliminary data.</text>
</comment>
<feature type="transmembrane region" description="Helical" evidence="5">
    <location>
        <begin position="70"/>
        <end position="99"/>
    </location>
</feature>
<feature type="transmembrane region" description="Helical" evidence="5">
    <location>
        <begin position="32"/>
        <end position="50"/>
    </location>
</feature>
<feature type="transmembrane region" description="Helical" evidence="5">
    <location>
        <begin position="191"/>
        <end position="213"/>
    </location>
</feature>